<evidence type="ECO:0000256" key="2">
    <source>
        <dbReference type="SAM" id="Phobius"/>
    </source>
</evidence>
<gene>
    <name evidence="3" type="ORF">TDIB3V08_LOCUS1679</name>
</gene>
<dbReference type="EMBL" id="OA564699">
    <property type="protein sequence ID" value="CAD7195284.1"/>
    <property type="molecule type" value="Genomic_DNA"/>
</dbReference>
<feature type="region of interest" description="Disordered" evidence="1">
    <location>
        <begin position="27"/>
        <end position="50"/>
    </location>
</feature>
<name>A0A7R8VEK7_TIMDO</name>
<protein>
    <submittedName>
        <fullName evidence="3">Uncharacterized protein</fullName>
    </submittedName>
</protein>
<keyword evidence="2" id="KW-1133">Transmembrane helix</keyword>
<organism evidence="3">
    <name type="scientific">Timema douglasi</name>
    <name type="common">Walking stick</name>
    <dbReference type="NCBI Taxonomy" id="61478"/>
    <lineage>
        <taxon>Eukaryota</taxon>
        <taxon>Metazoa</taxon>
        <taxon>Ecdysozoa</taxon>
        <taxon>Arthropoda</taxon>
        <taxon>Hexapoda</taxon>
        <taxon>Insecta</taxon>
        <taxon>Pterygota</taxon>
        <taxon>Neoptera</taxon>
        <taxon>Polyneoptera</taxon>
        <taxon>Phasmatodea</taxon>
        <taxon>Timematodea</taxon>
        <taxon>Timematoidea</taxon>
        <taxon>Timematidae</taxon>
        <taxon>Timema</taxon>
    </lineage>
</organism>
<proteinExistence type="predicted"/>
<evidence type="ECO:0000313" key="3">
    <source>
        <dbReference type="EMBL" id="CAD7195284.1"/>
    </source>
</evidence>
<dbReference type="AlphaFoldDB" id="A0A7R8VEK7"/>
<keyword evidence="2" id="KW-0472">Membrane</keyword>
<sequence>MVKRDVSSDIETGRQTLTRSKICRFKQPSQRSPALPRDPRDPINLQWDGSTKTNWSDVSDTDHTCSDVPARHILELLYTTALGTQGQPIHQVVGARTRIDTETWPLNVNLGDIMISHDFLLTSSVVFVQVPISDSPPRSRFWERMLSQEHSENAWRNILSALEPMTTGHEIAEVSVFTMSLVLLAVSLTALLWDQL</sequence>
<reference evidence="3" key="1">
    <citation type="submission" date="2020-11" db="EMBL/GenBank/DDBJ databases">
        <authorList>
            <person name="Tran Van P."/>
        </authorList>
    </citation>
    <scope>NUCLEOTIDE SEQUENCE</scope>
</reference>
<accession>A0A7R8VEK7</accession>
<keyword evidence="2" id="KW-0812">Transmembrane</keyword>
<feature type="transmembrane region" description="Helical" evidence="2">
    <location>
        <begin position="174"/>
        <end position="193"/>
    </location>
</feature>
<evidence type="ECO:0000256" key="1">
    <source>
        <dbReference type="SAM" id="MobiDB-lite"/>
    </source>
</evidence>